<name>A0A9P8LIP0_9PEZI</name>
<evidence type="ECO:0000256" key="3">
    <source>
        <dbReference type="ARBA" id="ARBA00022525"/>
    </source>
</evidence>
<accession>A0A9P8LIP0</accession>
<keyword evidence="2" id="KW-0134">Cell wall</keyword>
<dbReference type="Pfam" id="PF12454">
    <property type="entry name" value="Ecm33"/>
    <property type="match status" value="1"/>
</dbReference>
<proteinExistence type="predicted"/>
<feature type="chain" id="PRO_5040134149" evidence="7">
    <location>
        <begin position="20"/>
        <end position="397"/>
    </location>
</feature>
<gene>
    <name evidence="8" type="ORF">GP486_000374</name>
</gene>
<feature type="compositionally biased region" description="Low complexity" evidence="6">
    <location>
        <begin position="352"/>
        <end position="369"/>
    </location>
</feature>
<keyword evidence="9" id="KW-1185">Reference proteome</keyword>
<dbReference type="GO" id="GO:0009986">
    <property type="term" value="C:cell surface"/>
    <property type="evidence" value="ECO:0007669"/>
    <property type="project" value="TreeGrafter"/>
</dbReference>
<sequence length="397" mass="41297">MSILKILIPVLAAVGSVLAQDCRADSNTVQNQGDAKALGSCSSISGDVIIAPVAAGIISLDGIQTIGGSLICRDAINLTSLSAQNLRSIGNTFELNGLTVLSTLSFPSLTEVKEISWTALPALQQLTFTSKVTKANSVLITNTQLNSLDGINLEQVDVFNVNNNQYLRSVNVQLANVTKALNVEANGKDLVASFPNLQWAFNITFRNCSDISLPALGSVNGSIGFFDNYFTSFNASNLTSTGPGGSVVFVSNSKLTSVSLPVLKTVGGALQMANNTMMTVVDGFPSLAVVAGAVDFSGNFTNVTLPSLTDVRGGFNMQTSAKDFDCTAFKAYKSNGTIKGNQFVCSGNQQNPGKVGSTPTGSSSSPKKTNAAGHYEANIAAIVGASALIAGFWHLSL</sequence>
<dbReference type="GO" id="GO:0009277">
    <property type="term" value="C:fungal-type cell wall"/>
    <property type="evidence" value="ECO:0007669"/>
    <property type="project" value="TreeGrafter"/>
</dbReference>
<comment type="caution">
    <text evidence="8">The sequence shown here is derived from an EMBL/GenBank/DDBJ whole genome shotgun (WGS) entry which is preliminary data.</text>
</comment>
<feature type="signal peptide" evidence="7">
    <location>
        <begin position="1"/>
        <end position="19"/>
    </location>
</feature>
<keyword evidence="5" id="KW-0325">Glycoprotein</keyword>
<dbReference type="SUPFAM" id="SSF52058">
    <property type="entry name" value="L domain-like"/>
    <property type="match status" value="2"/>
</dbReference>
<dbReference type="AlphaFoldDB" id="A0A9P8LIP0"/>
<reference evidence="8" key="1">
    <citation type="submission" date="2021-03" db="EMBL/GenBank/DDBJ databases">
        <title>Comparative genomics and phylogenomic investigation of the class Geoglossomycetes provide insights into ecological specialization and systematics.</title>
        <authorList>
            <person name="Melie T."/>
            <person name="Pirro S."/>
            <person name="Miller A.N."/>
            <person name="Quandt A."/>
        </authorList>
    </citation>
    <scope>NUCLEOTIDE SEQUENCE</scope>
    <source>
        <strain evidence="8">CAQ_001_2017</strain>
    </source>
</reference>
<evidence type="ECO:0000256" key="6">
    <source>
        <dbReference type="SAM" id="MobiDB-lite"/>
    </source>
</evidence>
<dbReference type="Gene3D" id="3.80.20.20">
    <property type="entry name" value="Receptor L-domain"/>
    <property type="match status" value="1"/>
</dbReference>
<dbReference type="PANTHER" id="PTHR31018:SF3">
    <property type="entry name" value="RECEPTOR PROTEIN-TYROSINE KINASE"/>
    <property type="match status" value="1"/>
</dbReference>
<evidence type="ECO:0000256" key="4">
    <source>
        <dbReference type="ARBA" id="ARBA00022729"/>
    </source>
</evidence>
<dbReference type="InterPro" id="IPR051648">
    <property type="entry name" value="CWI-Assembly_Regulator"/>
</dbReference>
<evidence type="ECO:0000256" key="7">
    <source>
        <dbReference type="SAM" id="SignalP"/>
    </source>
</evidence>
<dbReference type="EMBL" id="JAGHQM010000023">
    <property type="protein sequence ID" value="KAH0566227.1"/>
    <property type="molecule type" value="Genomic_DNA"/>
</dbReference>
<evidence type="ECO:0000256" key="2">
    <source>
        <dbReference type="ARBA" id="ARBA00022512"/>
    </source>
</evidence>
<dbReference type="InterPro" id="IPR036941">
    <property type="entry name" value="Rcpt_L-dom_sf"/>
</dbReference>
<protein>
    <submittedName>
        <fullName evidence="8">Uncharacterized protein</fullName>
    </submittedName>
</protein>
<dbReference type="GO" id="GO:0005886">
    <property type="term" value="C:plasma membrane"/>
    <property type="evidence" value="ECO:0007669"/>
    <property type="project" value="TreeGrafter"/>
</dbReference>
<evidence type="ECO:0000313" key="9">
    <source>
        <dbReference type="Proteomes" id="UP000750711"/>
    </source>
</evidence>
<dbReference type="Proteomes" id="UP000750711">
    <property type="component" value="Unassembled WGS sequence"/>
</dbReference>
<evidence type="ECO:0000256" key="1">
    <source>
        <dbReference type="ARBA" id="ARBA00004191"/>
    </source>
</evidence>
<comment type="subcellular location">
    <subcellularLocation>
        <location evidence="1">Secreted</location>
        <location evidence="1">Cell wall</location>
    </subcellularLocation>
</comment>
<dbReference type="GO" id="GO:0031505">
    <property type="term" value="P:fungal-type cell wall organization"/>
    <property type="evidence" value="ECO:0007669"/>
    <property type="project" value="TreeGrafter"/>
</dbReference>
<dbReference type="PANTHER" id="PTHR31018">
    <property type="entry name" value="SPORULATION-SPECIFIC PROTEIN-RELATED"/>
    <property type="match status" value="1"/>
</dbReference>
<evidence type="ECO:0000313" key="8">
    <source>
        <dbReference type="EMBL" id="KAH0566227.1"/>
    </source>
</evidence>
<keyword evidence="4 7" id="KW-0732">Signal</keyword>
<organism evidence="8 9">
    <name type="scientific">Trichoglossum hirsutum</name>
    <dbReference type="NCBI Taxonomy" id="265104"/>
    <lineage>
        <taxon>Eukaryota</taxon>
        <taxon>Fungi</taxon>
        <taxon>Dikarya</taxon>
        <taxon>Ascomycota</taxon>
        <taxon>Pezizomycotina</taxon>
        <taxon>Geoglossomycetes</taxon>
        <taxon>Geoglossales</taxon>
        <taxon>Geoglossaceae</taxon>
        <taxon>Trichoglossum</taxon>
    </lineage>
</organism>
<keyword evidence="3" id="KW-0964">Secreted</keyword>
<evidence type="ECO:0000256" key="5">
    <source>
        <dbReference type="ARBA" id="ARBA00023180"/>
    </source>
</evidence>
<feature type="region of interest" description="Disordered" evidence="6">
    <location>
        <begin position="349"/>
        <end position="369"/>
    </location>
</feature>